<dbReference type="RefSeq" id="WP_107684736.1">
    <property type="nucleotide sequence ID" value="NZ_PZKL01000045.1"/>
</dbReference>
<evidence type="ECO:0000313" key="1">
    <source>
        <dbReference type="EMBL" id="PTH79111.1"/>
    </source>
</evidence>
<organism evidence="1 2">
    <name type="scientific">Aeromonas veronii</name>
    <dbReference type="NCBI Taxonomy" id="654"/>
    <lineage>
        <taxon>Bacteria</taxon>
        <taxon>Pseudomonadati</taxon>
        <taxon>Pseudomonadota</taxon>
        <taxon>Gammaproteobacteria</taxon>
        <taxon>Aeromonadales</taxon>
        <taxon>Aeromonadaceae</taxon>
        <taxon>Aeromonas</taxon>
    </lineage>
</organism>
<proteinExistence type="predicted"/>
<comment type="caution">
    <text evidence="1">The sequence shown here is derived from an EMBL/GenBank/DDBJ whole genome shotgun (WGS) entry which is preliminary data.</text>
</comment>
<reference evidence="1 2" key="1">
    <citation type="submission" date="2018-03" db="EMBL/GenBank/DDBJ databases">
        <title>Aeromonas veronii whole genome sequencing and analysis.</title>
        <authorList>
            <person name="Xie H."/>
            <person name="Liu T."/>
            <person name="Wang K."/>
        </authorList>
    </citation>
    <scope>NUCLEOTIDE SEQUENCE [LARGE SCALE GENOMIC DNA]</scope>
    <source>
        <strain evidence="1 2">XH.VA.1</strain>
    </source>
</reference>
<gene>
    <name evidence="1" type="ORF">DAA48_21980</name>
</gene>
<dbReference type="Proteomes" id="UP000241986">
    <property type="component" value="Unassembled WGS sequence"/>
</dbReference>
<dbReference type="EMBL" id="PZKL01000045">
    <property type="protein sequence ID" value="PTH79111.1"/>
    <property type="molecule type" value="Genomic_DNA"/>
</dbReference>
<sequence>MVYFDTWEEMWANLLHLMKKDGDPKYWVVPQVIGYNIQDEKPDPMDVSKGTIAYLFDKNMKQIDSVKSGLTDGKNR</sequence>
<protein>
    <submittedName>
        <fullName evidence="1">Uncharacterized protein</fullName>
    </submittedName>
</protein>
<accession>A0A2T4MX06</accession>
<evidence type="ECO:0000313" key="2">
    <source>
        <dbReference type="Proteomes" id="UP000241986"/>
    </source>
</evidence>
<dbReference type="AlphaFoldDB" id="A0A2T4MX06"/>
<name>A0A2T4MX06_AERVE</name>